<dbReference type="PANTHER" id="PTHR46551:SF1">
    <property type="entry name" value="SAP DOMAIN-CONTAINING RIBONUCLEOPROTEIN"/>
    <property type="match status" value="1"/>
</dbReference>
<dbReference type="Gene3D" id="1.10.720.30">
    <property type="entry name" value="SAP domain"/>
    <property type="match status" value="1"/>
</dbReference>
<dbReference type="RefSeq" id="XP_002774656.1">
    <property type="nucleotide sequence ID" value="XM_002774610.1"/>
</dbReference>
<dbReference type="EMBL" id="GG680729">
    <property type="protein sequence ID" value="EER06472.1"/>
    <property type="molecule type" value="Genomic_DNA"/>
</dbReference>
<feature type="domain" description="SAP" evidence="4">
    <location>
        <begin position="7"/>
        <end position="41"/>
    </location>
</feature>
<keyword evidence="1" id="KW-0597">Phosphoprotein</keyword>
<dbReference type="GeneID" id="9065660"/>
<evidence type="ECO:0000313" key="6">
    <source>
        <dbReference type="Proteomes" id="UP000007800"/>
    </source>
</evidence>
<gene>
    <name evidence="5" type="ORF">Pmar_PMAR006283</name>
</gene>
<dbReference type="InParanoid" id="C5LAL6"/>
<sequence length="422" mass="47610">MVSREELEALKVAELKVKLKDATLPVSGTKAVLVNRLLEHYEALAEEKAVAAEDEKPVEEGSPDEKDSEEKGSNGDNKEGIEEKKSNDDNKESIEEKKSNDGNKEGIEEKKSNDGNKESIEEKDDDDHKRKVERARRFGTEEGRDMPEGSGEKEREEGVELKKQSEVAGQQGERKREETLPMAKSMEKFAEFVDRVMHDAQLITAEDVLAEERNAAILDLALEQLSKENVMEMMLDIDRDIKREFRWRTEIRWPPSMFHGRFRRACRMAGLRGMPDDRFGGYSGGKGSWGKGGRWGRRRQNGRDLITLESSCCDSSILVRRSREGDVVPSPHLHRHHVVAVGVVVRADREDHRRLQHIADPIVDVMATVDRAVGRGMSIARRGDTVAMIGVDHDRVGPHLNLGVIYNGDDDNAENRVPYVSL</sequence>
<evidence type="ECO:0000313" key="5">
    <source>
        <dbReference type="EMBL" id="EER06472.1"/>
    </source>
</evidence>
<accession>C5LAL6</accession>
<evidence type="ECO:0000256" key="1">
    <source>
        <dbReference type="ARBA" id="ARBA00022553"/>
    </source>
</evidence>
<dbReference type="Proteomes" id="UP000007800">
    <property type="component" value="Unassembled WGS sequence"/>
</dbReference>
<dbReference type="InterPro" id="IPR003034">
    <property type="entry name" value="SAP_dom"/>
</dbReference>
<feature type="compositionally biased region" description="Basic and acidic residues" evidence="3">
    <location>
        <begin position="47"/>
        <end position="165"/>
    </location>
</feature>
<reference evidence="5 6" key="1">
    <citation type="submission" date="2008-07" db="EMBL/GenBank/DDBJ databases">
        <authorList>
            <person name="El-Sayed N."/>
            <person name="Caler E."/>
            <person name="Inman J."/>
            <person name="Amedeo P."/>
            <person name="Hass B."/>
            <person name="Wortman J."/>
        </authorList>
    </citation>
    <scope>NUCLEOTIDE SEQUENCE [LARGE SCALE GENOMIC DNA]</scope>
    <source>
        <strain evidence="6">ATCC 50983 / TXsc</strain>
    </source>
</reference>
<evidence type="ECO:0000256" key="2">
    <source>
        <dbReference type="ARBA" id="ARBA00046328"/>
    </source>
</evidence>
<protein>
    <recommendedName>
        <fullName evidence="4">SAP domain-containing protein</fullName>
    </recommendedName>
</protein>
<organism evidence="6">
    <name type="scientific">Perkinsus marinus (strain ATCC 50983 / TXsc)</name>
    <dbReference type="NCBI Taxonomy" id="423536"/>
    <lineage>
        <taxon>Eukaryota</taxon>
        <taxon>Sar</taxon>
        <taxon>Alveolata</taxon>
        <taxon>Perkinsozoa</taxon>
        <taxon>Perkinsea</taxon>
        <taxon>Perkinsida</taxon>
        <taxon>Perkinsidae</taxon>
        <taxon>Perkinsus</taxon>
    </lineage>
</organism>
<dbReference type="GO" id="GO:0016973">
    <property type="term" value="P:poly(A)+ mRNA export from nucleus"/>
    <property type="evidence" value="ECO:0007669"/>
    <property type="project" value="TreeGrafter"/>
</dbReference>
<dbReference type="Pfam" id="PF02037">
    <property type="entry name" value="SAP"/>
    <property type="match status" value="1"/>
</dbReference>
<name>C5LAL6_PERM5</name>
<dbReference type="GO" id="GO:0005634">
    <property type="term" value="C:nucleus"/>
    <property type="evidence" value="ECO:0007669"/>
    <property type="project" value="TreeGrafter"/>
</dbReference>
<dbReference type="SMART" id="SM00513">
    <property type="entry name" value="SAP"/>
    <property type="match status" value="1"/>
</dbReference>
<dbReference type="SUPFAM" id="SSF68906">
    <property type="entry name" value="SAP domain"/>
    <property type="match status" value="1"/>
</dbReference>
<evidence type="ECO:0000256" key="3">
    <source>
        <dbReference type="SAM" id="MobiDB-lite"/>
    </source>
</evidence>
<feature type="region of interest" description="Disordered" evidence="3">
    <location>
        <begin position="47"/>
        <end position="179"/>
    </location>
</feature>
<proteinExistence type="inferred from homology"/>
<dbReference type="PROSITE" id="PS50800">
    <property type="entry name" value="SAP"/>
    <property type="match status" value="1"/>
</dbReference>
<dbReference type="InterPro" id="IPR036361">
    <property type="entry name" value="SAP_dom_sf"/>
</dbReference>
<dbReference type="InterPro" id="IPR052240">
    <property type="entry name" value="SAP_domain_ribonucleoprotein"/>
</dbReference>
<keyword evidence="6" id="KW-1185">Reference proteome</keyword>
<dbReference type="AlphaFoldDB" id="C5LAL6"/>
<evidence type="ECO:0000259" key="4">
    <source>
        <dbReference type="PROSITE" id="PS50800"/>
    </source>
</evidence>
<comment type="similarity">
    <text evidence="2">Belongs to the SAP domain-containing ribonucleoprotein family.</text>
</comment>
<dbReference type="PANTHER" id="PTHR46551">
    <property type="entry name" value="SAP DOMAIN-CONTAINING RIBONUCLEOPROTEIN"/>
    <property type="match status" value="1"/>
</dbReference>